<dbReference type="GO" id="GO:0008483">
    <property type="term" value="F:transaminase activity"/>
    <property type="evidence" value="ECO:0007669"/>
    <property type="project" value="UniProtKB-KW"/>
</dbReference>
<dbReference type="EMBL" id="JABAIM010000002">
    <property type="protein sequence ID" value="NLR75872.1"/>
    <property type="molecule type" value="Genomic_DNA"/>
</dbReference>
<dbReference type="PANTHER" id="PTHR46577:SF2">
    <property type="entry name" value="TRANSCRIPTIONAL REGULATORY PROTEIN"/>
    <property type="match status" value="1"/>
</dbReference>
<protein>
    <recommendedName>
        <fullName evidence="2">Putative 8-amino-7-oxononanoate synthase</fullName>
    </recommendedName>
</protein>
<dbReference type="RefSeq" id="WP_168877504.1">
    <property type="nucleotide sequence ID" value="NZ_JABAIM010000002.1"/>
</dbReference>
<dbReference type="GO" id="GO:0030170">
    <property type="term" value="F:pyridoxal phosphate binding"/>
    <property type="evidence" value="ECO:0007669"/>
    <property type="project" value="InterPro"/>
</dbReference>
<comment type="similarity">
    <text evidence="1">In the C-terminal section; belongs to the class-I pyridoxal-phosphate-dependent aminotransferase family.</text>
</comment>
<evidence type="ECO:0000256" key="2">
    <source>
        <dbReference type="ARBA" id="ARBA00021531"/>
    </source>
</evidence>
<dbReference type="Pfam" id="PF00392">
    <property type="entry name" value="GntR"/>
    <property type="match status" value="1"/>
</dbReference>
<dbReference type="InterPro" id="IPR015421">
    <property type="entry name" value="PyrdxlP-dep_Trfase_major"/>
</dbReference>
<dbReference type="InterPro" id="IPR051446">
    <property type="entry name" value="HTH_trans_reg/aminotransferase"/>
</dbReference>
<dbReference type="PANTHER" id="PTHR46577">
    <property type="entry name" value="HTH-TYPE TRANSCRIPTIONAL REGULATORY PROTEIN GABR"/>
    <property type="match status" value="1"/>
</dbReference>
<dbReference type="InterPro" id="IPR000524">
    <property type="entry name" value="Tscrpt_reg_HTH_GntR"/>
</dbReference>
<reference evidence="8 9" key="1">
    <citation type="submission" date="2020-04" db="EMBL/GenBank/DDBJ databases">
        <title>Draft genome of Leeia sp. IMCC25680.</title>
        <authorList>
            <person name="Song J."/>
            <person name="Cho J.-C."/>
        </authorList>
    </citation>
    <scope>NUCLEOTIDE SEQUENCE [LARGE SCALE GENOMIC DNA]</scope>
    <source>
        <strain evidence="8 9">IMCC25680</strain>
    </source>
</reference>
<dbReference type="InterPro" id="IPR015422">
    <property type="entry name" value="PyrdxlP-dep_Trfase_small"/>
</dbReference>
<dbReference type="CDD" id="cd07377">
    <property type="entry name" value="WHTH_GntR"/>
    <property type="match status" value="1"/>
</dbReference>
<feature type="domain" description="HTH gntR-type" evidence="7">
    <location>
        <begin position="4"/>
        <end position="72"/>
    </location>
</feature>
<dbReference type="GO" id="GO:0003700">
    <property type="term" value="F:DNA-binding transcription factor activity"/>
    <property type="evidence" value="ECO:0007669"/>
    <property type="project" value="InterPro"/>
</dbReference>
<evidence type="ECO:0000313" key="9">
    <source>
        <dbReference type="Proteomes" id="UP000587991"/>
    </source>
</evidence>
<sequence length="492" mass="54594">MSTPPLYRRWANHYLHAIQSGALSPGERMPSVRKLMQTHGISLSTALQVCRVLEEDGWLEARPRSGYFVQLPKRTTVPLDEPSSTRVDPAQFVGIHDRVSRFILSRRQHPIALNLCGSRGEPDFYPVKALHKVAQHCLRLYPEVLVSPVANSGHSKLRHILARRSLARGMTLSPDDIVITHGCTEALNLALRAVAKPGDTIAVESPTFYGLLQILESLGMRALEIPTSPQHGISLDALELAMQTYDNIRAVVVIPILQNPLGSLMPDSHKARLADMCAKANIPLIEDDTYGELADSPTPAHTLKAWDRNGNIIYCTSLHKTLAPGMRLGWISAGRWQARVDMLKHTQTRQNEGWSQLAAAEYLGSSAYDRHMHRLKALLRQQRQRTAEVIARHFPPGTRLTNPAGGFSLWVELPDRIPSEAVFEAALNEGILIAPGVLFSNSNRWEHYLRINCGVRFGAKVEAGLIQLGQIVHTLLQQSRRTRNSPAVPLAG</sequence>
<dbReference type="InterPro" id="IPR004839">
    <property type="entry name" value="Aminotransferase_I/II_large"/>
</dbReference>
<keyword evidence="4" id="KW-0805">Transcription regulation</keyword>
<keyword evidence="8" id="KW-0032">Aminotransferase</keyword>
<organism evidence="8 9">
    <name type="scientific">Leeia aquatica</name>
    <dbReference type="NCBI Taxonomy" id="2725557"/>
    <lineage>
        <taxon>Bacteria</taxon>
        <taxon>Pseudomonadati</taxon>
        <taxon>Pseudomonadota</taxon>
        <taxon>Betaproteobacteria</taxon>
        <taxon>Neisseriales</taxon>
        <taxon>Leeiaceae</taxon>
        <taxon>Leeia</taxon>
    </lineage>
</organism>
<accession>A0A847SJ00</accession>
<dbReference type="InterPro" id="IPR036388">
    <property type="entry name" value="WH-like_DNA-bd_sf"/>
</dbReference>
<evidence type="ECO:0000256" key="6">
    <source>
        <dbReference type="ARBA" id="ARBA00023163"/>
    </source>
</evidence>
<keyword evidence="3" id="KW-0663">Pyridoxal phosphate</keyword>
<dbReference type="PROSITE" id="PS50949">
    <property type="entry name" value="HTH_GNTR"/>
    <property type="match status" value="1"/>
</dbReference>
<evidence type="ECO:0000259" key="7">
    <source>
        <dbReference type="PROSITE" id="PS50949"/>
    </source>
</evidence>
<evidence type="ECO:0000256" key="5">
    <source>
        <dbReference type="ARBA" id="ARBA00023125"/>
    </source>
</evidence>
<dbReference type="SUPFAM" id="SSF46785">
    <property type="entry name" value="Winged helix' DNA-binding domain"/>
    <property type="match status" value="1"/>
</dbReference>
<keyword evidence="9" id="KW-1185">Reference proteome</keyword>
<evidence type="ECO:0000313" key="8">
    <source>
        <dbReference type="EMBL" id="NLR75872.1"/>
    </source>
</evidence>
<proteinExistence type="inferred from homology"/>
<dbReference type="CDD" id="cd00609">
    <property type="entry name" value="AAT_like"/>
    <property type="match status" value="1"/>
</dbReference>
<dbReference type="InterPro" id="IPR015424">
    <property type="entry name" value="PyrdxlP-dep_Trfase"/>
</dbReference>
<keyword evidence="8" id="KW-0808">Transferase</keyword>
<dbReference type="GO" id="GO:0003677">
    <property type="term" value="F:DNA binding"/>
    <property type="evidence" value="ECO:0007669"/>
    <property type="project" value="UniProtKB-KW"/>
</dbReference>
<comment type="caution">
    <text evidence="8">The sequence shown here is derived from an EMBL/GenBank/DDBJ whole genome shotgun (WGS) entry which is preliminary data.</text>
</comment>
<keyword evidence="5" id="KW-0238">DNA-binding</keyword>
<evidence type="ECO:0000256" key="1">
    <source>
        <dbReference type="ARBA" id="ARBA00005384"/>
    </source>
</evidence>
<gene>
    <name evidence="8" type="ORF">HF682_11955</name>
</gene>
<evidence type="ECO:0000256" key="3">
    <source>
        <dbReference type="ARBA" id="ARBA00022898"/>
    </source>
</evidence>
<evidence type="ECO:0000256" key="4">
    <source>
        <dbReference type="ARBA" id="ARBA00023015"/>
    </source>
</evidence>
<dbReference type="SUPFAM" id="SSF53383">
    <property type="entry name" value="PLP-dependent transferases"/>
    <property type="match status" value="1"/>
</dbReference>
<keyword evidence="6" id="KW-0804">Transcription</keyword>
<name>A0A847SJ00_9NEIS</name>
<dbReference type="Proteomes" id="UP000587991">
    <property type="component" value="Unassembled WGS sequence"/>
</dbReference>
<dbReference type="InterPro" id="IPR036390">
    <property type="entry name" value="WH_DNA-bd_sf"/>
</dbReference>
<dbReference type="Gene3D" id="3.40.640.10">
    <property type="entry name" value="Type I PLP-dependent aspartate aminotransferase-like (Major domain)"/>
    <property type="match status" value="1"/>
</dbReference>
<dbReference type="Gene3D" id="1.10.10.10">
    <property type="entry name" value="Winged helix-like DNA-binding domain superfamily/Winged helix DNA-binding domain"/>
    <property type="match status" value="1"/>
</dbReference>
<dbReference type="Pfam" id="PF00155">
    <property type="entry name" value="Aminotran_1_2"/>
    <property type="match status" value="1"/>
</dbReference>
<dbReference type="Gene3D" id="3.90.1150.10">
    <property type="entry name" value="Aspartate Aminotransferase, domain 1"/>
    <property type="match status" value="1"/>
</dbReference>
<dbReference type="SMART" id="SM00345">
    <property type="entry name" value="HTH_GNTR"/>
    <property type="match status" value="1"/>
</dbReference>
<dbReference type="AlphaFoldDB" id="A0A847SJ00"/>